<dbReference type="SMART" id="SM00257">
    <property type="entry name" value="LysM"/>
    <property type="match status" value="1"/>
</dbReference>
<dbReference type="Gene3D" id="3.10.350.10">
    <property type="entry name" value="LysM domain"/>
    <property type="match status" value="1"/>
</dbReference>
<dbReference type="InterPro" id="IPR029070">
    <property type="entry name" value="Chitinase_insertion_sf"/>
</dbReference>
<organism evidence="5 6">
    <name type="scientific">Viridibacillus soli</name>
    <dbReference type="NCBI Taxonomy" id="2798301"/>
    <lineage>
        <taxon>Bacteria</taxon>
        <taxon>Bacillati</taxon>
        <taxon>Bacillota</taxon>
        <taxon>Bacilli</taxon>
        <taxon>Bacillales</taxon>
        <taxon>Caryophanaceae</taxon>
        <taxon>Viridibacillus</taxon>
    </lineage>
</organism>
<gene>
    <name evidence="5" type="ORF">JFL43_21295</name>
</gene>
<dbReference type="SMART" id="SM00636">
    <property type="entry name" value="Glyco_18"/>
    <property type="match status" value="1"/>
</dbReference>
<feature type="domain" description="LysM" evidence="3">
    <location>
        <begin position="1"/>
        <end position="45"/>
    </location>
</feature>
<dbReference type="PROSITE" id="PS51910">
    <property type="entry name" value="GH18_2"/>
    <property type="match status" value="1"/>
</dbReference>
<feature type="domain" description="GH18" evidence="4">
    <location>
        <begin position="56"/>
        <end position="380"/>
    </location>
</feature>
<dbReference type="InterPro" id="IPR036779">
    <property type="entry name" value="LysM_dom_sf"/>
</dbReference>
<dbReference type="EMBL" id="JAEOAH010000061">
    <property type="protein sequence ID" value="MBK3497315.1"/>
    <property type="molecule type" value="Genomic_DNA"/>
</dbReference>
<dbReference type="SUPFAM" id="SSF51445">
    <property type="entry name" value="(Trans)glycosidases"/>
    <property type="match status" value="1"/>
</dbReference>
<evidence type="ECO:0000256" key="2">
    <source>
        <dbReference type="ARBA" id="ARBA00023295"/>
    </source>
</evidence>
<accession>A0ABS1HD03</accession>
<evidence type="ECO:0000256" key="1">
    <source>
        <dbReference type="ARBA" id="ARBA00022801"/>
    </source>
</evidence>
<dbReference type="InterPro" id="IPR001223">
    <property type="entry name" value="Glyco_hydro18_cat"/>
</dbReference>
<dbReference type="Gene3D" id="3.10.50.10">
    <property type="match status" value="1"/>
</dbReference>
<evidence type="ECO:0000259" key="4">
    <source>
        <dbReference type="PROSITE" id="PS51910"/>
    </source>
</evidence>
<evidence type="ECO:0000313" key="6">
    <source>
        <dbReference type="Proteomes" id="UP000618943"/>
    </source>
</evidence>
<name>A0ABS1HD03_9BACL</name>
<dbReference type="Pfam" id="PF01476">
    <property type="entry name" value="LysM"/>
    <property type="match status" value="1"/>
</dbReference>
<protein>
    <submittedName>
        <fullName evidence="5">LysM peptidoglycan-binding domain-containing protein</fullName>
    </submittedName>
</protein>
<evidence type="ECO:0000313" key="5">
    <source>
        <dbReference type="EMBL" id="MBK3497315.1"/>
    </source>
</evidence>
<dbReference type="CDD" id="cd02874">
    <property type="entry name" value="GH18_CFLE_spore_hydrolase"/>
    <property type="match status" value="1"/>
</dbReference>
<comment type="caution">
    <text evidence="5">The sequence shown here is derived from an EMBL/GenBank/DDBJ whole genome shotgun (WGS) entry which is preliminary data.</text>
</comment>
<reference evidence="5 6" key="1">
    <citation type="submission" date="2020-12" db="EMBL/GenBank/DDBJ databases">
        <title>YIM B01967 draft genome.</title>
        <authorList>
            <person name="Yan X."/>
        </authorList>
    </citation>
    <scope>NUCLEOTIDE SEQUENCE [LARGE SCALE GENOMIC DNA]</scope>
    <source>
        <strain evidence="5 6">YIM B01967</strain>
    </source>
</reference>
<dbReference type="RefSeq" id="WP_200750602.1">
    <property type="nucleotide sequence ID" value="NZ_JAEOAH010000061.1"/>
</dbReference>
<dbReference type="Gene3D" id="3.20.20.80">
    <property type="entry name" value="Glycosidases"/>
    <property type="match status" value="1"/>
</dbReference>
<sequence length="380" mass="42634">MIYVVKQGDSVYDIARTHHTTAATIVALNELPDPDVLVIGQALVLPETPNPNRPTIDTNGYIEWYTEELPESLIAQVRRRAPLLTYMMPFSYEVRRDGTLTPLEWGSIPEIANASQSATAIVLTNIENHGFSDTLAHAILTDITLQDLIIGAALREASAKEAKDIHLDFEYLKAEDRDRYVAFLNRFRARAHAQGLTISAAVPPKTSANQPGKWYEGHDYKGIGEAVDFVIIMTYEWGYSGGPPMAVSPIGPVRQVLEYSVSEIPANKVMMGQNLYGYDWTLPYAPGNPPARGLSPQQAIALAKNQNAAISYDSVAEAPFFHYWRNGVEHVVWFEDARSIEAKFNLLKELKLKGISYWHMGFAFPQNWALLREMFHVKKR</sequence>
<dbReference type="Proteomes" id="UP000618943">
    <property type="component" value="Unassembled WGS sequence"/>
</dbReference>
<dbReference type="CDD" id="cd00118">
    <property type="entry name" value="LysM"/>
    <property type="match status" value="1"/>
</dbReference>
<evidence type="ECO:0000259" key="3">
    <source>
        <dbReference type="PROSITE" id="PS51782"/>
    </source>
</evidence>
<dbReference type="InterPro" id="IPR011583">
    <property type="entry name" value="Chitinase_II/V-like_cat"/>
</dbReference>
<proteinExistence type="predicted"/>
<dbReference type="PANTHER" id="PTHR46066:SF2">
    <property type="entry name" value="CHITINASE DOMAIN-CONTAINING PROTEIN 1"/>
    <property type="match status" value="1"/>
</dbReference>
<keyword evidence="6" id="KW-1185">Reference proteome</keyword>
<dbReference type="InterPro" id="IPR017853">
    <property type="entry name" value="GH"/>
</dbReference>
<keyword evidence="1" id="KW-0378">Hydrolase</keyword>
<dbReference type="SUPFAM" id="SSF54106">
    <property type="entry name" value="LysM domain"/>
    <property type="match status" value="1"/>
</dbReference>
<keyword evidence="2" id="KW-0326">Glycosidase</keyword>
<dbReference type="PROSITE" id="PS51782">
    <property type="entry name" value="LYSM"/>
    <property type="match status" value="1"/>
</dbReference>
<dbReference type="PANTHER" id="PTHR46066">
    <property type="entry name" value="CHITINASE DOMAIN-CONTAINING PROTEIN 1 FAMILY MEMBER"/>
    <property type="match status" value="1"/>
</dbReference>
<dbReference type="InterPro" id="IPR018392">
    <property type="entry name" value="LysM"/>
</dbReference>
<dbReference type="InterPro" id="IPR041704">
    <property type="entry name" value="CFLE_GH18"/>
</dbReference>
<dbReference type="Pfam" id="PF00704">
    <property type="entry name" value="Glyco_hydro_18"/>
    <property type="match status" value="1"/>
</dbReference>